<evidence type="ECO:0000313" key="2">
    <source>
        <dbReference type="Proteomes" id="UP000824105"/>
    </source>
</evidence>
<dbReference type="Proteomes" id="UP000824105">
    <property type="component" value="Unassembled WGS sequence"/>
</dbReference>
<sequence length="392" mass="42982">MKQGIWGLDRITFRINGRDPQRFLNLASRHGVRLFHLRREEDGLSASAPGNSRVRIEQLAVQGGWRFSLLERRGPGLLTERIAARPGLIAGGALFLVLLQCFGQLLWTIDFGGLGEEQAYRLRTLLAGYGIYEGARMEEKTLESARQAALQQSDLFGWITLNFAGGCLFVESTEARYQELRAEVPLQALYAREAGEITAMNAESGFAAVRPGQMVEQGQMLVGSVRPDHDGDPVYQGASGEVVARVEKSYTSFQPFRQETEILTGACATQEELYVLGRPLGNGGPALETAAERIVSWEPVRLGRLSLPACIRFESAWPRARRIIVHSAAQARALARRACRDALLAEFPDAVVEAETCRWQTAGEGEACTVTYRFCADIATPAPPTAANAAEN</sequence>
<proteinExistence type="predicted"/>
<accession>A0A9D2FK56</accession>
<comment type="caution">
    <text evidence="1">The sequence shown here is derived from an EMBL/GenBank/DDBJ whole genome shotgun (WGS) entry which is preliminary data.</text>
</comment>
<dbReference type="EMBL" id="DXBF01000054">
    <property type="protein sequence ID" value="HIZ62313.1"/>
    <property type="molecule type" value="Genomic_DNA"/>
</dbReference>
<evidence type="ECO:0000313" key="1">
    <source>
        <dbReference type="EMBL" id="HIZ62313.1"/>
    </source>
</evidence>
<dbReference type="Pfam" id="PF06898">
    <property type="entry name" value="YqfD"/>
    <property type="match status" value="1"/>
</dbReference>
<name>A0A9D2FK56_9FIRM</name>
<reference evidence="1" key="1">
    <citation type="journal article" date="2021" name="PeerJ">
        <title>Extensive microbial diversity within the chicken gut microbiome revealed by metagenomics and culture.</title>
        <authorList>
            <person name="Gilroy R."/>
            <person name="Ravi A."/>
            <person name="Getino M."/>
            <person name="Pursley I."/>
            <person name="Horton D.L."/>
            <person name="Alikhan N.F."/>
            <person name="Baker D."/>
            <person name="Gharbi K."/>
            <person name="Hall N."/>
            <person name="Watson M."/>
            <person name="Adriaenssens E.M."/>
            <person name="Foster-Nyarko E."/>
            <person name="Jarju S."/>
            <person name="Secka A."/>
            <person name="Antonio M."/>
            <person name="Oren A."/>
            <person name="Chaudhuri R.R."/>
            <person name="La Ragione R."/>
            <person name="Hildebrand F."/>
            <person name="Pallen M.J."/>
        </authorList>
    </citation>
    <scope>NUCLEOTIDE SEQUENCE</scope>
    <source>
        <strain evidence="1">CHK188-11489</strain>
    </source>
</reference>
<reference evidence="1" key="2">
    <citation type="submission" date="2021-04" db="EMBL/GenBank/DDBJ databases">
        <authorList>
            <person name="Gilroy R."/>
        </authorList>
    </citation>
    <scope>NUCLEOTIDE SEQUENCE</scope>
    <source>
        <strain evidence="1">CHK188-11489</strain>
    </source>
</reference>
<organism evidence="1 2">
    <name type="scientific">Candidatus Gemmiger avistercoris</name>
    <dbReference type="NCBI Taxonomy" id="2838606"/>
    <lineage>
        <taxon>Bacteria</taxon>
        <taxon>Bacillati</taxon>
        <taxon>Bacillota</taxon>
        <taxon>Clostridia</taxon>
        <taxon>Eubacteriales</taxon>
        <taxon>Gemmiger</taxon>
    </lineage>
</organism>
<protein>
    <submittedName>
        <fullName evidence="1">Sporulation protein YqfD</fullName>
    </submittedName>
</protein>
<gene>
    <name evidence="1" type="ORF">H9724_06045</name>
</gene>
<dbReference type="InterPro" id="IPR010690">
    <property type="entry name" value="YqfD"/>
</dbReference>
<dbReference type="AlphaFoldDB" id="A0A9D2FK56"/>